<comment type="caution">
    <text evidence="2">The sequence shown here is derived from an EMBL/GenBank/DDBJ whole genome shotgun (WGS) entry which is preliminary data.</text>
</comment>
<gene>
    <name evidence="2" type="ORF">H9642_17965</name>
</gene>
<dbReference type="RefSeq" id="WP_251837840.1">
    <property type="nucleotide sequence ID" value="NZ_JACSQG010000017.1"/>
</dbReference>
<protein>
    <submittedName>
        <fullName evidence="2">Membrane integrity-associated transporter subunit PqiC</fullName>
    </submittedName>
</protein>
<proteinExistence type="predicted"/>
<keyword evidence="3" id="KW-1185">Reference proteome</keyword>
<accession>A0ABR8TUT8</accession>
<feature type="domain" description="ABC-type transport auxiliary lipoprotein component" evidence="1">
    <location>
        <begin position="30"/>
        <end position="190"/>
    </location>
</feature>
<dbReference type="EMBL" id="JACSQG010000017">
    <property type="protein sequence ID" value="MBD7979064.1"/>
    <property type="molecule type" value="Genomic_DNA"/>
</dbReference>
<dbReference type="Gene3D" id="3.40.50.10610">
    <property type="entry name" value="ABC-type transport auxiliary lipoprotein component"/>
    <property type="match status" value="1"/>
</dbReference>
<dbReference type="SUPFAM" id="SSF159594">
    <property type="entry name" value="XCC0632-like"/>
    <property type="match status" value="1"/>
</dbReference>
<dbReference type="CDD" id="cd03524">
    <property type="entry name" value="RPA2_OBF_family"/>
    <property type="match status" value="1"/>
</dbReference>
<evidence type="ECO:0000313" key="2">
    <source>
        <dbReference type="EMBL" id="MBD7979064.1"/>
    </source>
</evidence>
<dbReference type="Pfam" id="PF03886">
    <property type="entry name" value="ABC_trans_aux"/>
    <property type="match status" value="1"/>
</dbReference>
<dbReference type="PROSITE" id="PS51257">
    <property type="entry name" value="PROKAR_LIPOPROTEIN"/>
    <property type="match status" value="1"/>
</dbReference>
<organism evidence="2 3">
    <name type="scientific">Serpens gallinarum</name>
    <dbReference type="NCBI Taxonomy" id="2763075"/>
    <lineage>
        <taxon>Bacteria</taxon>
        <taxon>Pseudomonadati</taxon>
        <taxon>Pseudomonadota</taxon>
        <taxon>Gammaproteobacteria</taxon>
        <taxon>Pseudomonadales</taxon>
        <taxon>Pseudomonadaceae</taxon>
        <taxon>Pseudomonas</taxon>
    </lineage>
</organism>
<dbReference type="Proteomes" id="UP000611945">
    <property type="component" value="Unassembled WGS sequence"/>
</dbReference>
<dbReference type="InterPro" id="IPR005586">
    <property type="entry name" value="ABC_trans_aux"/>
</dbReference>
<evidence type="ECO:0000313" key="3">
    <source>
        <dbReference type="Proteomes" id="UP000611945"/>
    </source>
</evidence>
<reference evidence="2 3" key="1">
    <citation type="submission" date="2020-08" db="EMBL/GenBank/DDBJ databases">
        <title>A Genomic Blueprint of the Chicken Gut Microbiome.</title>
        <authorList>
            <person name="Gilroy R."/>
            <person name="Ravi A."/>
            <person name="Getino M."/>
            <person name="Pursley I."/>
            <person name="Horton D.L."/>
            <person name="Alikhan N.-F."/>
            <person name="Baker D."/>
            <person name="Gharbi K."/>
            <person name="Hall N."/>
            <person name="Watson M."/>
            <person name="Adriaenssens E.M."/>
            <person name="Foster-Nyarko E."/>
            <person name="Jarju S."/>
            <person name="Secka A."/>
            <person name="Antonio M."/>
            <person name="Oren A."/>
            <person name="Chaudhuri R."/>
            <person name="La Ragione R.M."/>
            <person name="Hildebrand F."/>
            <person name="Pallen M.J."/>
        </authorList>
    </citation>
    <scope>NUCLEOTIDE SEQUENCE [LARGE SCALE GENOMIC DNA]</scope>
    <source>
        <strain evidence="2 3">Sa2CUA2</strain>
    </source>
</reference>
<evidence type="ECO:0000259" key="1">
    <source>
        <dbReference type="Pfam" id="PF03886"/>
    </source>
</evidence>
<sequence>MRLLWTPVLLVLMGLSGCSVLPKAAELDVYNLPAQELQSNKAGHRLNKTLRVNKPVASPLLDSSHIVVVPEAHRVSVYKGVRWSDRAPVLLRDRLLEVLRHRDLLAAVVSDDTQASVDLVLAGELRAFQSEYRDERAVVRIRLQVSLLQGDGKILASRGFEVIERARTEKVRAVVDAFGLAGDQLASKVADWLSVEMQRVR</sequence>
<name>A0ABR8TUT8_9PSED</name>